<evidence type="ECO:0000313" key="2">
    <source>
        <dbReference type="Proteomes" id="UP000537204"/>
    </source>
</evidence>
<dbReference type="AlphaFoldDB" id="A0A7W9E2L9"/>
<accession>A0A7W9E2L9</accession>
<gene>
    <name evidence="1" type="ORF">HDE68_004873</name>
</gene>
<comment type="caution">
    <text evidence="1">The sequence shown here is derived from an EMBL/GenBank/DDBJ whole genome shotgun (WGS) entry which is preliminary data.</text>
</comment>
<organism evidence="1 2">
    <name type="scientific">Pedobacter cryoconitis</name>
    <dbReference type="NCBI Taxonomy" id="188932"/>
    <lineage>
        <taxon>Bacteria</taxon>
        <taxon>Pseudomonadati</taxon>
        <taxon>Bacteroidota</taxon>
        <taxon>Sphingobacteriia</taxon>
        <taxon>Sphingobacteriales</taxon>
        <taxon>Sphingobacteriaceae</taxon>
        <taxon>Pedobacter</taxon>
    </lineage>
</organism>
<dbReference type="Proteomes" id="UP000537204">
    <property type="component" value="Unassembled WGS sequence"/>
</dbReference>
<reference evidence="1 2" key="1">
    <citation type="submission" date="2020-08" db="EMBL/GenBank/DDBJ databases">
        <title>Genomic Encyclopedia of Type Strains, Phase IV (KMG-V): Genome sequencing to study the core and pangenomes of soil and plant-associated prokaryotes.</title>
        <authorList>
            <person name="Whitman W."/>
        </authorList>
    </citation>
    <scope>NUCLEOTIDE SEQUENCE [LARGE SCALE GENOMIC DNA]</scope>
    <source>
        <strain evidence="1 2">S3M1</strain>
    </source>
</reference>
<dbReference type="EMBL" id="JACHCE010000011">
    <property type="protein sequence ID" value="MBB5638935.1"/>
    <property type="molecule type" value="Genomic_DNA"/>
</dbReference>
<name>A0A7W9E2L9_9SPHI</name>
<protein>
    <submittedName>
        <fullName evidence="1">Uncharacterized protein</fullName>
    </submittedName>
</protein>
<evidence type="ECO:0000313" key="1">
    <source>
        <dbReference type="EMBL" id="MBB5638935.1"/>
    </source>
</evidence>
<sequence length="49" mass="5925">MIASFFILPETPKYAINRIKKVSDSASSFTEWHTHWKLRKLLNYRKFSH</sequence>
<proteinExistence type="predicted"/>